<organism evidence="1 2">
    <name type="scientific">Quercus lobata</name>
    <name type="common">Valley oak</name>
    <dbReference type="NCBI Taxonomy" id="97700"/>
    <lineage>
        <taxon>Eukaryota</taxon>
        <taxon>Viridiplantae</taxon>
        <taxon>Streptophyta</taxon>
        <taxon>Embryophyta</taxon>
        <taxon>Tracheophyta</taxon>
        <taxon>Spermatophyta</taxon>
        <taxon>Magnoliopsida</taxon>
        <taxon>eudicotyledons</taxon>
        <taxon>Gunneridae</taxon>
        <taxon>Pentapetalae</taxon>
        <taxon>rosids</taxon>
        <taxon>fabids</taxon>
        <taxon>Fagales</taxon>
        <taxon>Fagaceae</taxon>
        <taxon>Quercus</taxon>
    </lineage>
</organism>
<dbReference type="PANTHER" id="PTHR15140">
    <property type="entry name" value="TUBULIN-SPECIFIC CHAPERONE E"/>
    <property type="match status" value="1"/>
</dbReference>
<dbReference type="Gene3D" id="3.80.10.10">
    <property type="entry name" value="Ribonuclease Inhibitor"/>
    <property type="match status" value="1"/>
</dbReference>
<evidence type="ECO:0008006" key="3">
    <source>
        <dbReference type="Google" id="ProtNLM"/>
    </source>
</evidence>
<dbReference type="PANTHER" id="PTHR15140:SF6">
    <property type="entry name" value="TUBULIN-SPECIFIC CHAPERONE COFACTOR E-LIKE PROTEIN"/>
    <property type="match status" value="1"/>
</dbReference>
<dbReference type="AlphaFoldDB" id="A0A7N2LJV1"/>
<dbReference type="InParanoid" id="A0A7N2LJV1"/>
<dbReference type="EMBL" id="LRBV02000005">
    <property type="status" value="NOT_ANNOTATED_CDS"/>
    <property type="molecule type" value="Genomic_DNA"/>
</dbReference>
<dbReference type="OMA" id="MLPDETH"/>
<name>A0A7N2LJV1_QUELO</name>
<proteinExistence type="predicted"/>
<protein>
    <recommendedName>
        <fullName evidence="3">Disease resistance protein</fullName>
    </recommendedName>
</protein>
<dbReference type="EnsemblPlants" id="QL10p052807:mrna">
    <property type="protein sequence ID" value="QL10p052807:mrna:CDS:1"/>
    <property type="gene ID" value="QL10p052807"/>
</dbReference>
<keyword evidence="2" id="KW-1185">Reference proteome</keyword>
<dbReference type="EnsemblPlants" id="QL05p005051:mrna">
    <property type="protein sequence ID" value="QL05p005051:mrna:CDS:1"/>
    <property type="gene ID" value="QL05p005051"/>
</dbReference>
<dbReference type="Proteomes" id="UP000594261">
    <property type="component" value="Chromosome 10"/>
</dbReference>
<dbReference type="InterPro" id="IPR032675">
    <property type="entry name" value="LRR_dom_sf"/>
</dbReference>
<evidence type="ECO:0000313" key="2">
    <source>
        <dbReference type="Proteomes" id="UP000594261"/>
    </source>
</evidence>
<dbReference type="Gramene" id="QL10p052807:mrna">
    <property type="protein sequence ID" value="QL10p052807:mrna:CDS:1"/>
    <property type="gene ID" value="QL10p052807"/>
</dbReference>
<dbReference type="Proteomes" id="UP000594261">
    <property type="component" value="Chromosome 5"/>
</dbReference>
<accession>A0A7N2LJV1</accession>
<sequence length="201" mass="23070">MSSLADSLVEVKQLQELTLKSIDEVSQLEDLYVDHLSCLKNLSSLYLFGKLNDPFIIMNITALSQSLTDLTLSASGLSDDPMPQLEKLHKLEFLTFYSPSYTGKSMFCSKGGFPKLQVLKFIMLQELEEWHVEEQAMQSLKKLEFPSCEKLEVPSGLIHLKTLRELKLKMMSFDFTRQVEKRKEQTWGHNSVFAVINTDLR</sequence>
<dbReference type="SUPFAM" id="SSF52058">
    <property type="entry name" value="L domain-like"/>
    <property type="match status" value="1"/>
</dbReference>
<evidence type="ECO:0000313" key="1">
    <source>
        <dbReference type="EnsemblPlants" id="QL05p005051:mrna:CDS:1"/>
    </source>
</evidence>
<reference evidence="1 2" key="1">
    <citation type="journal article" date="2016" name="G3 (Bethesda)">
        <title>First Draft Assembly and Annotation of the Genome of a California Endemic Oak Quercus lobata Nee (Fagaceae).</title>
        <authorList>
            <person name="Sork V.L."/>
            <person name="Fitz-Gibbon S.T."/>
            <person name="Puiu D."/>
            <person name="Crepeau M."/>
            <person name="Gugger P.F."/>
            <person name="Sherman R."/>
            <person name="Stevens K."/>
            <person name="Langley C.H."/>
            <person name="Pellegrini M."/>
            <person name="Salzberg S.L."/>
        </authorList>
    </citation>
    <scope>NUCLEOTIDE SEQUENCE [LARGE SCALE GENOMIC DNA]</scope>
    <source>
        <strain evidence="1 2">cv. SW786</strain>
    </source>
</reference>
<dbReference type="Gramene" id="QL05p005051:mrna">
    <property type="protein sequence ID" value="QL05p005051:mrna:CDS:1"/>
    <property type="gene ID" value="QL05p005051"/>
</dbReference>
<reference evidence="1" key="2">
    <citation type="submission" date="2021-01" db="UniProtKB">
        <authorList>
            <consortium name="EnsemblPlants"/>
        </authorList>
    </citation>
    <scope>IDENTIFICATION</scope>
</reference>
<dbReference type="EMBL" id="LRBV02000010">
    <property type="status" value="NOT_ANNOTATED_CDS"/>
    <property type="molecule type" value="Genomic_DNA"/>
</dbReference>